<sequence>MPDIIVIDTCVLISNVLRRLLLRMAAHGCFQPAWSAVIGDEWRRNAARIWDVPAADIQAQWDQLQRDFPLADQGDVSAYKQGLQRSDPKDWHVIAAALAAQERNPGSTVAVVTRNIRDFNRSELRQRGLFLFEPDQLLQLYWQINPELLRGLCALILADYAEVGRADETLEAVLKRERLFRLNRLCAMPAQEGKAA</sequence>
<evidence type="ECO:0000313" key="2">
    <source>
        <dbReference type="EMBL" id="RBP43447.1"/>
    </source>
</evidence>
<evidence type="ECO:0000313" key="3">
    <source>
        <dbReference type="Proteomes" id="UP000253628"/>
    </source>
</evidence>
<feature type="domain" description="PIN" evidence="1">
    <location>
        <begin position="5"/>
        <end position="116"/>
    </location>
</feature>
<keyword evidence="3" id="KW-1185">Reference proteome</keyword>
<protein>
    <submittedName>
        <fullName evidence="2">PIN domain-containing protein</fullName>
    </submittedName>
</protein>
<reference evidence="2 3" key="1">
    <citation type="submission" date="2018-06" db="EMBL/GenBank/DDBJ databases">
        <title>Genomic Encyclopedia of Type Strains, Phase IV (KMG-IV): sequencing the most valuable type-strain genomes for metagenomic binning, comparative biology and taxonomic classification.</title>
        <authorList>
            <person name="Goeker M."/>
        </authorList>
    </citation>
    <scope>NUCLEOTIDE SEQUENCE [LARGE SCALE GENOMIC DNA]</scope>
    <source>
        <strain evidence="2 3">DSM 25520</strain>
    </source>
</reference>
<dbReference type="InterPro" id="IPR002716">
    <property type="entry name" value="PIN_dom"/>
</dbReference>
<dbReference type="AlphaFoldDB" id="A0A366HLJ1"/>
<proteinExistence type="predicted"/>
<dbReference type="InterPro" id="IPR029060">
    <property type="entry name" value="PIN-like_dom_sf"/>
</dbReference>
<gene>
    <name evidence="2" type="ORF">DFR37_101579</name>
</gene>
<dbReference type="EMBL" id="QNRQ01000001">
    <property type="protein sequence ID" value="RBP43447.1"/>
    <property type="molecule type" value="Genomic_DNA"/>
</dbReference>
<evidence type="ECO:0000259" key="1">
    <source>
        <dbReference type="Pfam" id="PF13470"/>
    </source>
</evidence>
<dbReference type="RefSeq" id="WP_113931715.1">
    <property type="nucleotide sequence ID" value="NZ_JACCEU010000001.1"/>
</dbReference>
<dbReference type="Proteomes" id="UP000253628">
    <property type="component" value="Unassembled WGS sequence"/>
</dbReference>
<dbReference type="SUPFAM" id="SSF88723">
    <property type="entry name" value="PIN domain-like"/>
    <property type="match status" value="1"/>
</dbReference>
<organism evidence="2 3">
    <name type="scientific">Eoetvoesiella caeni</name>
    <dbReference type="NCBI Taxonomy" id="645616"/>
    <lineage>
        <taxon>Bacteria</taxon>
        <taxon>Pseudomonadati</taxon>
        <taxon>Pseudomonadota</taxon>
        <taxon>Betaproteobacteria</taxon>
        <taxon>Burkholderiales</taxon>
        <taxon>Alcaligenaceae</taxon>
        <taxon>Eoetvoesiella</taxon>
    </lineage>
</organism>
<name>A0A366HLJ1_9BURK</name>
<dbReference type="Pfam" id="PF13470">
    <property type="entry name" value="PIN_3"/>
    <property type="match status" value="1"/>
</dbReference>
<accession>A0A366HLJ1</accession>
<comment type="caution">
    <text evidence="2">The sequence shown here is derived from an EMBL/GenBank/DDBJ whole genome shotgun (WGS) entry which is preliminary data.</text>
</comment>
<dbReference type="OrthoDB" id="8683209at2"/>